<gene>
    <name evidence="1" type="ORF">TEA_000668</name>
</gene>
<reference evidence="1 2" key="1">
    <citation type="journal article" date="2018" name="Proc. Natl. Acad. Sci. U.S.A.">
        <title>Draft genome sequence of Camellia sinensis var. sinensis provides insights into the evolution of the tea genome and tea quality.</title>
        <authorList>
            <person name="Wei C."/>
            <person name="Yang H."/>
            <person name="Wang S."/>
            <person name="Zhao J."/>
            <person name="Liu C."/>
            <person name="Gao L."/>
            <person name="Xia E."/>
            <person name="Lu Y."/>
            <person name="Tai Y."/>
            <person name="She G."/>
            <person name="Sun J."/>
            <person name="Cao H."/>
            <person name="Tong W."/>
            <person name="Gao Q."/>
            <person name="Li Y."/>
            <person name="Deng W."/>
            <person name="Jiang X."/>
            <person name="Wang W."/>
            <person name="Chen Q."/>
            <person name="Zhang S."/>
            <person name="Li H."/>
            <person name="Wu J."/>
            <person name="Wang P."/>
            <person name="Li P."/>
            <person name="Shi C."/>
            <person name="Zheng F."/>
            <person name="Jian J."/>
            <person name="Huang B."/>
            <person name="Shan D."/>
            <person name="Shi M."/>
            <person name="Fang C."/>
            <person name="Yue Y."/>
            <person name="Li F."/>
            <person name="Li D."/>
            <person name="Wei S."/>
            <person name="Han B."/>
            <person name="Jiang C."/>
            <person name="Yin Y."/>
            <person name="Xia T."/>
            <person name="Zhang Z."/>
            <person name="Bennetzen J.L."/>
            <person name="Zhao S."/>
            <person name="Wan X."/>
        </authorList>
    </citation>
    <scope>NUCLEOTIDE SEQUENCE [LARGE SCALE GENOMIC DNA]</scope>
    <source>
        <strain evidence="2">cv. Shuchazao</strain>
        <tissue evidence="1">Leaf</tissue>
    </source>
</reference>
<keyword evidence="2" id="KW-1185">Reference proteome</keyword>
<dbReference type="Proteomes" id="UP000306102">
    <property type="component" value="Unassembled WGS sequence"/>
</dbReference>
<evidence type="ECO:0000313" key="1">
    <source>
        <dbReference type="EMBL" id="THG05394.1"/>
    </source>
</evidence>
<evidence type="ECO:0000313" key="2">
    <source>
        <dbReference type="Proteomes" id="UP000306102"/>
    </source>
</evidence>
<name>A0A4S4DRH3_CAMSN</name>
<proteinExistence type="predicted"/>
<accession>A0A4S4DRH3</accession>
<dbReference type="PANTHER" id="PTHR37181:SF1">
    <property type="entry name" value="F6A14.6 PROTEIN"/>
    <property type="match status" value="1"/>
</dbReference>
<protein>
    <submittedName>
        <fullName evidence="1">Uncharacterized protein</fullName>
    </submittedName>
</protein>
<comment type="caution">
    <text evidence="1">The sequence shown here is derived from an EMBL/GenBank/DDBJ whole genome shotgun (WGS) entry which is preliminary data.</text>
</comment>
<organism evidence="1 2">
    <name type="scientific">Camellia sinensis var. sinensis</name>
    <name type="common">China tea</name>
    <dbReference type="NCBI Taxonomy" id="542762"/>
    <lineage>
        <taxon>Eukaryota</taxon>
        <taxon>Viridiplantae</taxon>
        <taxon>Streptophyta</taxon>
        <taxon>Embryophyta</taxon>
        <taxon>Tracheophyta</taxon>
        <taxon>Spermatophyta</taxon>
        <taxon>Magnoliopsida</taxon>
        <taxon>eudicotyledons</taxon>
        <taxon>Gunneridae</taxon>
        <taxon>Pentapetalae</taxon>
        <taxon>asterids</taxon>
        <taxon>Ericales</taxon>
        <taxon>Theaceae</taxon>
        <taxon>Camellia</taxon>
    </lineage>
</organism>
<dbReference type="EMBL" id="SDRB02010617">
    <property type="protein sequence ID" value="THG05394.1"/>
    <property type="molecule type" value="Genomic_DNA"/>
</dbReference>
<dbReference type="PANTHER" id="PTHR37181">
    <property type="entry name" value="F6A14.6 PROTEIN"/>
    <property type="match status" value="1"/>
</dbReference>
<dbReference type="AlphaFoldDB" id="A0A4S4DRH3"/>
<sequence length="593" mass="66349">MSLLEVITKASANPNQLTLETNYPIILNPDPIFLNLKPKNDESNDTSLVKRVEGWKIWQNDSDIIDLGQIFFKKLKRNLKNPSSFGKDEFIGILNSYLEKNSEKVGIFVGVDSSEEGYTRKLIKKVGFLMSRQVKGLVLEACTVLELWELLETLIVCGLVERLCSSNLVHNLIEQRRSDLICLCVKHLSDLQTLDVVSILKYFLSPSKGAYSSMLSVRKEWESQALLAMEKAMDKKLSGKKLNLAKEASVLLMVAHDEFSNPELCLHYLLASSNLDEVILSSCISKLNGSEMMGLIQYLGKWLKKYERFPQVCPCPKASSMLGLKACEWVPTLEDIVKCLGLVVDEHFSSLVLHPEFHEELRSIDGLVNSLALEARLCCSMANLIETLRTEVRAIRINGLLLGLLFILGHLSGTSKCNRENITRVFPTVQRQEQLDLLSLLVRAHLQILHFEPLVQTGDRYCKGNSLRITDRNFGCGKGQGLLEAVSFGLEVWFKIRTRQLSQQLAMQGESLSSSQLVARRPIVAARRPIVASQPRFCLCLRLQPDFDGTSSFASASSSSSSSFFLLKFEPNSARNPFGLCNGALSNGLIDRI</sequence>